<feature type="compositionally biased region" description="Basic and acidic residues" evidence="1">
    <location>
        <begin position="82"/>
        <end position="99"/>
    </location>
</feature>
<evidence type="ECO:0000313" key="2">
    <source>
        <dbReference type="EMBL" id="GKT36557.1"/>
    </source>
</evidence>
<organism evidence="2 3">
    <name type="scientific">Aduncisulcus paluster</name>
    <dbReference type="NCBI Taxonomy" id="2918883"/>
    <lineage>
        <taxon>Eukaryota</taxon>
        <taxon>Metamonada</taxon>
        <taxon>Carpediemonas-like organisms</taxon>
        <taxon>Aduncisulcus</taxon>
    </lineage>
</organism>
<accession>A0ABQ5KVS5</accession>
<feature type="non-terminal residue" evidence="2">
    <location>
        <position position="1"/>
    </location>
</feature>
<sequence>TRLSTAGFSIPALLDVSTLCSSSMPVPLLFSTGVALGMFHDVRVLESGCSASDECGVVPGAFRNEGNVFIAHWDRSVSSARVTDRDSEGSESRSDSRSEKVVLKFIDLPSPPSSTSIASSASIASSTSALPMSAFRTLVR</sequence>
<keyword evidence="3" id="KW-1185">Reference proteome</keyword>
<protein>
    <submittedName>
        <fullName evidence="2">Uncharacterized protein</fullName>
    </submittedName>
</protein>
<reference evidence="2" key="1">
    <citation type="submission" date="2022-03" db="EMBL/GenBank/DDBJ databases">
        <title>Draft genome sequence of Aduncisulcus paluster, a free-living microaerophilic Fornicata.</title>
        <authorList>
            <person name="Yuyama I."/>
            <person name="Kume K."/>
            <person name="Tamura T."/>
            <person name="Inagaki Y."/>
            <person name="Hashimoto T."/>
        </authorList>
    </citation>
    <scope>NUCLEOTIDE SEQUENCE</scope>
    <source>
        <strain evidence="2">NY0171</strain>
    </source>
</reference>
<feature type="region of interest" description="Disordered" evidence="1">
    <location>
        <begin position="80"/>
        <end position="99"/>
    </location>
</feature>
<dbReference type="Proteomes" id="UP001057375">
    <property type="component" value="Unassembled WGS sequence"/>
</dbReference>
<gene>
    <name evidence="2" type="ORF">ADUPG1_003186</name>
</gene>
<dbReference type="EMBL" id="BQXS01004188">
    <property type="protein sequence ID" value="GKT36557.1"/>
    <property type="molecule type" value="Genomic_DNA"/>
</dbReference>
<feature type="non-terminal residue" evidence="2">
    <location>
        <position position="140"/>
    </location>
</feature>
<evidence type="ECO:0000256" key="1">
    <source>
        <dbReference type="SAM" id="MobiDB-lite"/>
    </source>
</evidence>
<proteinExistence type="predicted"/>
<evidence type="ECO:0000313" key="3">
    <source>
        <dbReference type="Proteomes" id="UP001057375"/>
    </source>
</evidence>
<comment type="caution">
    <text evidence="2">The sequence shown here is derived from an EMBL/GenBank/DDBJ whole genome shotgun (WGS) entry which is preliminary data.</text>
</comment>
<name>A0ABQ5KVS5_9EUKA</name>